<keyword evidence="3" id="KW-1185">Reference proteome</keyword>
<feature type="transmembrane region" description="Helical" evidence="1">
    <location>
        <begin position="164"/>
        <end position="182"/>
    </location>
</feature>
<name>A0A1Q9F7E0_SYMMI</name>
<keyword evidence="1" id="KW-0472">Membrane</keyword>
<evidence type="ECO:0000313" key="2">
    <source>
        <dbReference type="EMBL" id="OLQ15542.1"/>
    </source>
</evidence>
<dbReference type="AlphaFoldDB" id="A0A1Q9F7E0"/>
<protein>
    <submittedName>
        <fullName evidence="2">Uncharacterized protein</fullName>
    </submittedName>
</protein>
<feature type="transmembrane region" description="Helical" evidence="1">
    <location>
        <begin position="246"/>
        <end position="272"/>
    </location>
</feature>
<reference evidence="2 3" key="1">
    <citation type="submission" date="2016-02" db="EMBL/GenBank/DDBJ databases">
        <title>Genome analysis of coral dinoflagellate symbionts highlights evolutionary adaptations to a symbiotic lifestyle.</title>
        <authorList>
            <person name="Aranda M."/>
            <person name="Li Y."/>
            <person name="Liew Y.J."/>
            <person name="Baumgarten S."/>
            <person name="Simakov O."/>
            <person name="Wilson M."/>
            <person name="Piel J."/>
            <person name="Ashoor H."/>
            <person name="Bougouffa S."/>
            <person name="Bajic V.B."/>
            <person name="Ryu T."/>
            <person name="Ravasi T."/>
            <person name="Bayer T."/>
            <person name="Micklem G."/>
            <person name="Kim H."/>
            <person name="Bhak J."/>
            <person name="Lajeunesse T.C."/>
            <person name="Voolstra C.R."/>
        </authorList>
    </citation>
    <scope>NUCLEOTIDE SEQUENCE [LARGE SCALE GENOMIC DNA]</scope>
    <source>
        <strain evidence="2 3">CCMP2467</strain>
    </source>
</reference>
<dbReference type="OrthoDB" id="439767at2759"/>
<comment type="caution">
    <text evidence="2">The sequence shown here is derived from an EMBL/GenBank/DDBJ whole genome shotgun (WGS) entry which is preliminary data.</text>
</comment>
<gene>
    <name evidence="2" type="ORF">AK812_SmicGene254</name>
</gene>
<feature type="transmembrane region" description="Helical" evidence="1">
    <location>
        <begin position="133"/>
        <end position="152"/>
    </location>
</feature>
<feature type="transmembrane region" description="Helical" evidence="1">
    <location>
        <begin position="93"/>
        <end position="113"/>
    </location>
</feature>
<dbReference type="EMBL" id="LSRX01000002">
    <property type="protein sequence ID" value="OLQ15542.1"/>
    <property type="molecule type" value="Genomic_DNA"/>
</dbReference>
<accession>A0A1Q9F7E0</accession>
<proteinExistence type="predicted"/>
<dbReference type="Proteomes" id="UP000186817">
    <property type="component" value="Unassembled WGS sequence"/>
</dbReference>
<keyword evidence="1" id="KW-0812">Transmembrane</keyword>
<organism evidence="2 3">
    <name type="scientific">Symbiodinium microadriaticum</name>
    <name type="common">Dinoflagellate</name>
    <name type="synonym">Zooxanthella microadriatica</name>
    <dbReference type="NCBI Taxonomy" id="2951"/>
    <lineage>
        <taxon>Eukaryota</taxon>
        <taxon>Sar</taxon>
        <taxon>Alveolata</taxon>
        <taxon>Dinophyceae</taxon>
        <taxon>Suessiales</taxon>
        <taxon>Symbiodiniaceae</taxon>
        <taxon>Symbiodinium</taxon>
    </lineage>
</organism>
<sequence length="295" mass="33224">MATAADFYVGTEIFFGKESLPMNVQLALAVLQIPIFYYVLVATDSLEFFRKLVHSSCGFCRKICCRRLKGSATKATDEQNPMLRKLAVETQQLIASYACATGIVLIGSFYLWSTTVSSRSAFQFGALPFVWRHYHIILLTLEMVLFTTLVALKFNCLSMRAMNLAFACAMLLVSCLALPGMVDSNSMVCVSQFMFMFLFRLTCIPISGSTALVFLALGLNHWCLIWSLDIYLSEVKWYKAGRATEMYMALFSGVWYFDIAAVLACVLLHAWLQQALRSRVSRIMETMSLHVRVAL</sequence>
<feature type="transmembrane region" description="Helical" evidence="1">
    <location>
        <begin position="20"/>
        <end position="41"/>
    </location>
</feature>
<evidence type="ECO:0000313" key="3">
    <source>
        <dbReference type="Proteomes" id="UP000186817"/>
    </source>
</evidence>
<feature type="transmembrane region" description="Helical" evidence="1">
    <location>
        <begin position="194"/>
        <end position="225"/>
    </location>
</feature>
<keyword evidence="1" id="KW-1133">Transmembrane helix</keyword>
<evidence type="ECO:0000256" key="1">
    <source>
        <dbReference type="SAM" id="Phobius"/>
    </source>
</evidence>